<dbReference type="InterPro" id="IPR001387">
    <property type="entry name" value="Cro/C1-type_HTH"/>
</dbReference>
<evidence type="ECO:0000259" key="4">
    <source>
        <dbReference type="PROSITE" id="PS50943"/>
    </source>
</evidence>
<dbReference type="PANTHER" id="PTHR42756:SF1">
    <property type="entry name" value="TRANSCRIPTIONAL REPRESSOR OF EMRAB OPERON"/>
    <property type="match status" value="1"/>
</dbReference>
<feature type="domain" description="HTH marR-type" evidence="5">
    <location>
        <begin position="1"/>
        <end position="138"/>
    </location>
</feature>
<dbReference type="Gene3D" id="1.10.10.10">
    <property type="entry name" value="Winged helix-like DNA-binding domain superfamily/Winged helix DNA-binding domain"/>
    <property type="match status" value="1"/>
</dbReference>
<organism evidence="6 7">
    <name type="scientific">Pediococcus inopinatus</name>
    <dbReference type="NCBI Taxonomy" id="114090"/>
    <lineage>
        <taxon>Bacteria</taxon>
        <taxon>Bacillati</taxon>
        <taxon>Bacillota</taxon>
        <taxon>Bacilli</taxon>
        <taxon>Lactobacillales</taxon>
        <taxon>Lactobacillaceae</taxon>
        <taxon>Pediococcus</taxon>
    </lineage>
</organism>
<evidence type="ECO:0000313" key="7">
    <source>
        <dbReference type="Proteomes" id="UP001302696"/>
    </source>
</evidence>
<evidence type="ECO:0000256" key="1">
    <source>
        <dbReference type="ARBA" id="ARBA00023015"/>
    </source>
</evidence>
<keyword evidence="2" id="KW-0238">DNA-binding</keyword>
<dbReference type="InterPro" id="IPR036390">
    <property type="entry name" value="WH_DNA-bd_sf"/>
</dbReference>
<reference evidence="7" key="1">
    <citation type="submission" date="2024-06" db="EMBL/GenBank/DDBJ databases">
        <authorList>
            <person name="Chang H.C."/>
            <person name="Mun S.Y."/>
        </authorList>
    </citation>
    <scope>NUCLEOTIDE SEQUENCE [LARGE SCALE GENOMIC DNA]</scope>
    <source>
        <strain evidence="7">KT1</strain>
    </source>
</reference>
<gene>
    <name evidence="6" type="ORF">N6G96_10320</name>
</gene>
<feature type="domain" description="HTH cro/C1-type" evidence="4">
    <location>
        <begin position="41"/>
        <end position="69"/>
    </location>
</feature>
<dbReference type="Pfam" id="PF12802">
    <property type="entry name" value="MarR_2"/>
    <property type="match status" value="1"/>
</dbReference>
<keyword evidence="7" id="KW-1185">Reference proteome</keyword>
<accession>A0ABZ0Q3T1</accession>
<evidence type="ECO:0000259" key="5">
    <source>
        <dbReference type="PROSITE" id="PS50995"/>
    </source>
</evidence>
<dbReference type="Proteomes" id="UP001302696">
    <property type="component" value="Chromosome"/>
</dbReference>
<protein>
    <submittedName>
        <fullName evidence="6">MarR family transcriptional regulator</fullName>
    </submittedName>
</protein>
<dbReference type="CDD" id="cd00093">
    <property type="entry name" value="HTH_XRE"/>
    <property type="match status" value="1"/>
</dbReference>
<proteinExistence type="predicted"/>
<keyword evidence="3" id="KW-0804">Transcription</keyword>
<evidence type="ECO:0000256" key="3">
    <source>
        <dbReference type="ARBA" id="ARBA00023163"/>
    </source>
</evidence>
<dbReference type="SMART" id="SM00347">
    <property type="entry name" value="HTH_MARR"/>
    <property type="match status" value="1"/>
</dbReference>
<dbReference type="RefSeq" id="WP_057774064.1">
    <property type="nucleotide sequence ID" value="NZ_BBIM01000045.1"/>
</dbReference>
<dbReference type="InterPro" id="IPR036388">
    <property type="entry name" value="WH-like_DNA-bd_sf"/>
</dbReference>
<name>A0ABZ0Q3T1_9LACO</name>
<evidence type="ECO:0000256" key="2">
    <source>
        <dbReference type="ARBA" id="ARBA00023125"/>
    </source>
</evidence>
<keyword evidence="1" id="KW-0805">Transcription regulation</keyword>
<sequence length="153" mass="17684">MEPEQSSNDIFGQLFLTLIQAISQNRFPDKFGLTRLQAITLRNVYRQSGITMTQLAQKIGITRPQLTRIIDTLEERGLVSRHHNDDNHRVINVLRTEKGKKVVKKHMDLIQSRIQRLVDTLDDEDQKALVTHLQGTIRLMEKAGIVELDFEKN</sequence>
<evidence type="ECO:0000313" key="6">
    <source>
        <dbReference type="EMBL" id="WPC21638.1"/>
    </source>
</evidence>
<dbReference type="EMBL" id="CP104778">
    <property type="protein sequence ID" value="WPC21638.1"/>
    <property type="molecule type" value="Genomic_DNA"/>
</dbReference>
<dbReference type="PROSITE" id="PS50943">
    <property type="entry name" value="HTH_CROC1"/>
    <property type="match status" value="1"/>
</dbReference>
<dbReference type="PANTHER" id="PTHR42756">
    <property type="entry name" value="TRANSCRIPTIONAL REGULATOR, MARR"/>
    <property type="match status" value="1"/>
</dbReference>
<dbReference type="PRINTS" id="PR00598">
    <property type="entry name" value="HTHMARR"/>
</dbReference>
<dbReference type="PROSITE" id="PS50995">
    <property type="entry name" value="HTH_MARR_2"/>
    <property type="match status" value="1"/>
</dbReference>
<dbReference type="InterPro" id="IPR000835">
    <property type="entry name" value="HTH_MarR-typ"/>
</dbReference>
<dbReference type="SUPFAM" id="SSF46785">
    <property type="entry name" value="Winged helix' DNA-binding domain"/>
    <property type="match status" value="1"/>
</dbReference>